<evidence type="ECO:0000256" key="1">
    <source>
        <dbReference type="SAM" id="MobiDB-lite"/>
    </source>
</evidence>
<sequence>MLDHRHEIFVIRLWCSISTGHLCEEATEVETHHQQTAATTMGVAEDETPTSLTSSHPNTNNPNQEDVKWIPLNSHIDVVDISADKLDLVANIEDTIKVDNVEYESHFDLSEPGRKRSRYYMAFHPSSDYSLEDKTKNRKVNILEVKTGEVVEREARRGGTLASVERSSVWPRGVYREPSRSVFERAIPVVVFS</sequence>
<reference evidence="2 3" key="1">
    <citation type="submission" date="2015-09" db="EMBL/GenBank/DDBJ databases">
        <title>Atta colombica WGS genome.</title>
        <authorList>
            <person name="Nygaard S."/>
            <person name="Hu H."/>
            <person name="Boomsma J."/>
            <person name="Zhang G."/>
        </authorList>
    </citation>
    <scope>NUCLEOTIDE SEQUENCE [LARGE SCALE GENOMIC DNA]</scope>
    <source>
        <strain evidence="2">Treedump-2</strain>
        <tissue evidence="2">Whole body</tissue>
    </source>
</reference>
<name>A0A195BUY0_9HYME</name>
<organism evidence="2 3">
    <name type="scientific">Atta colombica</name>
    <dbReference type="NCBI Taxonomy" id="520822"/>
    <lineage>
        <taxon>Eukaryota</taxon>
        <taxon>Metazoa</taxon>
        <taxon>Ecdysozoa</taxon>
        <taxon>Arthropoda</taxon>
        <taxon>Hexapoda</taxon>
        <taxon>Insecta</taxon>
        <taxon>Pterygota</taxon>
        <taxon>Neoptera</taxon>
        <taxon>Endopterygota</taxon>
        <taxon>Hymenoptera</taxon>
        <taxon>Apocrita</taxon>
        <taxon>Aculeata</taxon>
        <taxon>Formicoidea</taxon>
        <taxon>Formicidae</taxon>
        <taxon>Myrmicinae</taxon>
        <taxon>Atta</taxon>
    </lineage>
</organism>
<feature type="compositionally biased region" description="Polar residues" evidence="1">
    <location>
        <begin position="49"/>
        <end position="64"/>
    </location>
</feature>
<evidence type="ECO:0000313" key="2">
    <source>
        <dbReference type="EMBL" id="KYM92429.1"/>
    </source>
</evidence>
<evidence type="ECO:0000313" key="3">
    <source>
        <dbReference type="Proteomes" id="UP000078540"/>
    </source>
</evidence>
<dbReference type="Proteomes" id="UP000078540">
    <property type="component" value="Unassembled WGS sequence"/>
</dbReference>
<gene>
    <name evidence="2" type="ORF">ALC53_00884</name>
</gene>
<accession>A0A195BUY0</accession>
<dbReference type="EMBL" id="KQ976401">
    <property type="protein sequence ID" value="KYM92429.1"/>
    <property type="molecule type" value="Genomic_DNA"/>
</dbReference>
<keyword evidence="3" id="KW-1185">Reference proteome</keyword>
<proteinExistence type="predicted"/>
<feature type="region of interest" description="Disordered" evidence="1">
    <location>
        <begin position="33"/>
        <end position="66"/>
    </location>
</feature>
<dbReference type="AlphaFoldDB" id="A0A195BUY0"/>
<protein>
    <submittedName>
        <fullName evidence="2">Uncharacterized protein</fullName>
    </submittedName>
</protein>